<name>A0A915AZ13_PARUN</name>
<protein>
    <submittedName>
        <fullName evidence="3">Bindin</fullName>
    </submittedName>
</protein>
<keyword evidence="2" id="KW-1185">Reference proteome</keyword>
<accession>A0A915AZ13</accession>
<sequence length="74" mass="6914">GGDVFGADKKKPAGGGFGGGGYGGGGFGGGGGGAAGGGIRAPDNQGAKAGTYDPNYQTLAGMGNEIFGGDKKRF</sequence>
<dbReference type="AlphaFoldDB" id="A0A915AZ13"/>
<dbReference type="Proteomes" id="UP000887569">
    <property type="component" value="Unplaced"/>
</dbReference>
<dbReference type="WBParaSite" id="PgR020_g082_t10">
    <property type="protein sequence ID" value="PgR020_g082_t10"/>
    <property type="gene ID" value="PgR020_g082"/>
</dbReference>
<evidence type="ECO:0000256" key="1">
    <source>
        <dbReference type="SAM" id="MobiDB-lite"/>
    </source>
</evidence>
<evidence type="ECO:0000313" key="3">
    <source>
        <dbReference type="WBParaSite" id="PgR020_g082_t10"/>
    </source>
</evidence>
<organism evidence="2 3">
    <name type="scientific">Parascaris univalens</name>
    <name type="common">Nematode worm</name>
    <dbReference type="NCBI Taxonomy" id="6257"/>
    <lineage>
        <taxon>Eukaryota</taxon>
        <taxon>Metazoa</taxon>
        <taxon>Ecdysozoa</taxon>
        <taxon>Nematoda</taxon>
        <taxon>Chromadorea</taxon>
        <taxon>Rhabditida</taxon>
        <taxon>Spirurina</taxon>
        <taxon>Ascaridomorpha</taxon>
        <taxon>Ascaridoidea</taxon>
        <taxon>Ascarididae</taxon>
        <taxon>Parascaris</taxon>
    </lineage>
</organism>
<dbReference type="Pfam" id="PF03057">
    <property type="entry name" value="DUF236"/>
    <property type="match status" value="1"/>
</dbReference>
<evidence type="ECO:0000313" key="2">
    <source>
        <dbReference type="Proteomes" id="UP000887569"/>
    </source>
</evidence>
<reference evidence="3" key="1">
    <citation type="submission" date="2022-11" db="UniProtKB">
        <authorList>
            <consortium name="WormBaseParasite"/>
        </authorList>
    </citation>
    <scope>IDENTIFICATION</scope>
</reference>
<proteinExistence type="predicted"/>
<dbReference type="InterPro" id="IPR004296">
    <property type="entry name" value="DUF236"/>
</dbReference>
<feature type="region of interest" description="Disordered" evidence="1">
    <location>
        <begin position="33"/>
        <end position="52"/>
    </location>
</feature>